<accession>A0A9P4M5U1</accession>
<evidence type="ECO:0000259" key="2">
    <source>
        <dbReference type="Pfam" id="PF20434"/>
    </source>
</evidence>
<sequence length="322" mass="35926">MPFKTYTYKTFGSDQPILADVHYGDNAQAKRQAIALTIHAGGFVLGKRDTIAPQWIKALTDRDFVVVSIDYRLCPQISLYDGPIQDTRDAYQWCRGRLPDIVKSDVGVELDGNRIVALGWSAGGHLSMMLGLEKEKPCAILNCYGPLFFRDPSYRKPVNQIMSLIPEGPLNFDEDFMNKIHDEPVLTSAGAVKIDASEKLEIDFSYPRNAWHFGHVSRGTWMKAMGIEGHEEMVDPALRLDKDFPPTFFLWGEEDQVVDVRLAEAAYEKLRASGVDTELVIAKGMGHAFGAGLVEGTEGYEKFVVLPVEFLKSYVDKAGLKS</sequence>
<gene>
    <name evidence="3" type="ORF">NA57DRAFT_56154</name>
</gene>
<dbReference type="Proteomes" id="UP000799772">
    <property type="component" value="Unassembled WGS sequence"/>
</dbReference>
<dbReference type="Pfam" id="PF20434">
    <property type="entry name" value="BD-FAE"/>
    <property type="match status" value="1"/>
</dbReference>
<organism evidence="3 4">
    <name type="scientific">Rhizodiscina lignyota</name>
    <dbReference type="NCBI Taxonomy" id="1504668"/>
    <lineage>
        <taxon>Eukaryota</taxon>
        <taxon>Fungi</taxon>
        <taxon>Dikarya</taxon>
        <taxon>Ascomycota</taxon>
        <taxon>Pezizomycotina</taxon>
        <taxon>Dothideomycetes</taxon>
        <taxon>Pleosporomycetidae</taxon>
        <taxon>Aulographales</taxon>
        <taxon>Rhizodiscinaceae</taxon>
        <taxon>Rhizodiscina</taxon>
    </lineage>
</organism>
<dbReference type="AlphaFoldDB" id="A0A9P4M5U1"/>
<dbReference type="SUPFAM" id="SSF53474">
    <property type="entry name" value="alpha/beta-Hydrolases"/>
    <property type="match status" value="1"/>
</dbReference>
<proteinExistence type="predicted"/>
<dbReference type="EMBL" id="ML978126">
    <property type="protein sequence ID" value="KAF2098488.1"/>
    <property type="molecule type" value="Genomic_DNA"/>
</dbReference>
<evidence type="ECO:0000313" key="4">
    <source>
        <dbReference type="Proteomes" id="UP000799772"/>
    </source>
</evidence>
<name>A0A9P4M5U1_9PEZI</name>
<evidence type="ECO:0000256" key="1">
    <source>
        <dbReference type="ARBA" id="ARBA00022801"/>
    </source>
</evidence>
<keyword evidence="1" id="KW-0378">Hydrolase</keyword>
<reference evidence="3" key="1">
    <citation type="journal article" date="2020" name="Stud. Mycol.">
        <title>101 Dothideomycetes genomes: a test case for predicting lifestyles and emergence of pathogens.</title>
        <authorList>
            <person name="Haridas S."/>
            <person name="Albert R."/>
            <person name="Binder M."/>
            <person name="Bloem J."/>
            <person name="Labutti K."/>
            <person name="Salamov A."/>
            <person name="Andreopoulos B."/>
            <person name="Baker S."/>
            <person name="Barry K."/>
            <person name="Bills G."/>
            <person name="Bluhm B."/>
            <person name="Cannon C."/>
            <person name="Castanera R."/>
            <person name="Culley D."/>
            <person name="Daum C."/>
            <person name="Ezra D."/>
            <person name="Gonzalez J."/>
            <person name="Henrissat B."/>
            <person name="Kuo A."/>
            <person name="Liang C."/>
            <person name="Lipzen A."/>
            <person name="Lutzoni F."/>
            <person name="Magnuson J."/>
            <person name="Mondo S."/>
            <person name="Nolan M."/>
            <person name="Ohm R."/>
            <person name="Pangilinan J."/>
            <person name="Park H.-J."/>
            <person name="Ramirez L."/>
            <person name="Alfaro M."/>
            <person name="Sun H."/>
            <person name="Tritt A."/>
            <person name="Yoshinaga Y."/>
            <person name="Zwiers L.-H."/>
            <person name="Turgeon B."/>
            <person name="Goodwin S."/>
            <person name="Spatafora J."/>
            <person name="Crous P."/>
            <person name="Grigoriev I."/>
        </authorList>
    </citation>
    <scope>NUCLEOTIDE SEQUENCE</scope>
    <source>
        <strain evidence="3">CBS 133067</strain>
    </source>
</reference>
<keyword evidence="4" id="KW-1185">Reference proteome</keyword>
<dbReference type="InterPro" id="IPR049492">
    <property type="entry name" value="BD-FAE-like_dom"/>
</dbReference>
<dbReference type="GO" id="GO:0016787">
    <property type="term" value="F:hydrolase activity"/>
    <property type="evidence" value="ECO:0007669"/>
    <property type="project" value="UniProtKB-KW"/>
</dbReference>
<dbReference type="OrthoDB" id="19653at2759"/>
<dbReference type="Gene3D" id="3.40.50.1820">
    <property type="entry name" value="alpha/beta hydrolase"/>
    <property type="match status" value="1"/>
</dbReference>
<dbReference type="PANTHER" id="PTHR48081">
    <property type="entry name" value="AB HYDROLASE SUPERFAMILY PROTEIN C4A8.06C"/>
    <property type="match status" value="1"/>
</dbReference>
<protein>
    <submittedName>
        <fullName evidence="3">Alpha/beta-hydrolase</fullName>
    </submittedName>
</protein>
<dbReference type="InterPro" id="IPR050300">
    <property type="entry name" value="GDXG_lipolytic_enzyme"/>
</dbReference>
<dbReference type="InterPro" id="IPR029058">
    <property type="entry name" value="AB_hydrolase_fold"/>
</dbReference>
<feature type="domain" description="BD-FAE-like" evidence="2">
    <location>
        <begin position="20"/>
        <end position="270"/>
    </location>
</feature>
<comment type="caution">
    <text evidence="3">The sequence shown here is derived from an EMBL/GenBank/DDBJ whole genome shotgun (WGS) entry which is preliminary data.</text>
</comment>
<evidence type="ECO:0000313" key="3">
    <source>
        <dbReference type="EMBL" id="KAF2098488.1"/>
    </source>
</evidence>